<dbReference type="RefSeq" id="WP_094285513.1">
    <property type="nucleotide sequence ID" value="NZ_NOIG01000001.1"/>
</dbReference>
<name>A0A235ESW3_9BURK</name>
<proteinExistence type="predicted"/>
<dbReference type="InterPro" id="IPR043148">
    <property type="entry name" value="TagF_C"/>
</dbReference>
<dbReference type="AlphaFoldDB" id="A0A235ESW3"/>
<protein>
    <recommendedName>
        <fullName evidence="3">CDP-glycerol--glycerophosphate glycerophosphotransferase</fullName>
    </recommendedName>
</protein>
<evidence type="ECO:0008006" key="3">
    <source>
        <dbReference type="Google" id="ProtNLM"/>
    </source>
</evidence>
<evidence type="ECO:0000313" key="2">
    <source>
        <dbReference type="Proteomes" id="UP000215441"/>
    </source>
</evidence>
<organism evidence="1 2">
    <name type="scientific">Acidovorax kalamii</name>
    <dbReference type="NCBI Taxonomy" id="2004485"/>
    <lineage>
        <taxon>Bacteria</taxon>
        <taxon>Pseudomonadati</taxon>
        <taxon>Pseudomonadota</taxon>
        <taxon>Betaproteobacteria</taxon>
        <taxon>Burkholderiales</taxon>
        <taxon>Comamonadaceae</taxon>
        <taxon>Acidovorax</taxon>
    </lineage>
</organism>
<reference evidence="1 2" key="1">
    <citation type="submission" date="2017-07" db="EMBL/GenBank/DDBJ databases">
        <title>Acidovorax KNDSW TSA 6 genome sequence and assembly.</title>
        <authorList>
            <person name="Mayilraj S."/>
        </authorList>
    </citation>
    <scope>NUCLEOTIDE SEQUENCE [LARGE SCALE GENOMIC DNA]</scope>
    <source>
        <strain evidence="1 2">KNDSW-TSA6</strain>
    </source>
</reference>
<dbReference type="Proteomes" id="UP000215441">
    <property type="component" value="Unassembled WGS sequence"/>
</dbReference>
<dbReference type="SUPFAM" id="SSF53756">
    <property type="entry name" value="UDP-Glycosyltransferase/glycogen phosphorylase"/>
    <property type="match status" value="1"/>
</dbReference>
<dbReference type="EMBL" id="NOIG01000001">
    <property type="protein sequence ID" value="OYD52112.1"/>
    <property type="molecule type" value="Genomic_DNA"/>
</dbReference>
<evidence type="ECO:0000313" key="1">
    <source>
        <dbReference type="EMBL" id="OYD52112.1"/>
    </source>
</evidence>
<dbReference type="OrthoDB" id="9780552at2"/>
<gene>
    <name evidence="1" type="ORF">CBY09_01065</name>
</gene>
<dbReference type="Gene3D" id="3.40.50.12580">
    <property type="match status" value="1"/>
</dbReference>
<accession>A0A235ESW3</accession>
<sequence length="373" mass="41219">MLRALKYILGHRARHDILSLLQHLSKPAPEVLFAAGSQVDLQWVIPAYEAATKRGLRCAFAGPGLRVPQGAVYYDISMHVLRFFRAPLFATATTGLTPARMPRRSARRVAVLHSLVSMHMVYPAGTFDGYTDIFCCGEHHVDEVKAMNRHYNVTGRRPVLIGYGKSERLETTRPAAAVVRGDGGRHVLIGPSWGPGNILETMGAALIARLLDEGYRVTLRPHPSFFIFGDQQIRPLVESFLAHPGFCLESSVEESAALWTADLMIADYSGFAMEFAFMRGKPVLYVNVPPKVLNPGWQALGPVPLELTVREHIGVVVAPEVDAVITGLVDLQGNSARWPGAIERVRERHWANFGHFGEACAQELVRMLGEVRQ</sequence>
<comment type="caution">
    <text evidence="1">The sequence shown here is derived from an EMBL/GenBank/DDBJ whole genome shotgun (WGS) entry which is preliminary data.</text>
</comment>
<keyword evidence="2" id="KW-1185">Reference proteome</keyword>